<dbReference type="EMBL" id="MU277266">
    <property type="protein sequence ID" value="KAI0056345.1"/>
    <property type="molecule type" value="Genomic_DNA"/>
</dbReference>
<proteinExistence type="predicted"/>
<dbReference type="Proteomes" id="UP000814140">
    <property type="component" value="Unassembled WGS sequence"/>
</dbReference>
<protein>
    <submittedName>
        <fullName evidence="1">NAD-P-binding protein</fullName>
    </submittedName>
</protein>
<accession>A0ACB8SIT6</accession>
<sequence>MSGFKNFALVGSGHLGDFIVEELLQAQAAGTVSKVLILTRTVSPTEGLQKFAAAGASIVGVDYTDQAAVTKALAGIDAVISTLPLTALAVEHGVAEASKAAGVKLFVQSEWGNSSLSKVVAPGRAGNREKMRAIGLPWAVFNTGPWSDFLFVPFLRLDVKSGKAEVGGDGNSPISFTSRPDAARYVVYALTQLPVSTLEYKIFEIEGERKSFNEVFKAYEAKTGKKVDVAYKSIRELQAAVAANPADFVSTLHIGWASEGLNGPQLDNELYPDWHPKPVIDYLT</sequence>
<reference evidence="1" key="1">
    <citation type="submission" date="2021-03" db="EMBL/GenBank/DDBJ databases">
        <authorList>
            <consortium name="DOE Joint Genome Institute"/>
            <person name="Ahrendt S."/>
            <person name="Looney B.P."/>
            <person name="Miyauchi S."/>
            <person name="Morin E."/>
            <person name="Drula E."/>
            <person name="Courty P.E."/>
            <person name="Chicoki N."/>
            <person name="Fauchery L."/>
            <person name="Kohler A."/>
            <person name="Kuo A."/>
            <person name="Labutti K."/>
            <person name="Pangilinan J."/>
            <person name="Lipzen A."/>
            <person name="Riley R."/>
            <person name="Andreopoulos W."/>
            <person name="He G."/>
            <person name="Johnson J."/>
            <person name="Barry K.W."/>
            <person name="Grigoriev I.V."/>
            <person name="Nagy L."/>
            <person name="Hibbett D."/>
            <person name="Henrissat B."/>
            <person name="Matheny P.B."/>
            <person name="Labbe J."/>
            <person name="Martin F."/>
        </authorList>
    </citation>
    <scope>NUCLEOTIDE SEQUENCE</scope>
    <source>
        <strain evidence="1">HHB10654</strain>
    </source>
</reference>
<keyword evidence="2" id="KW-1185">Reference proteome</keyword>
<reference evidence="1" key="2">
    <citation type="journal article" date="2022" name="New Phytol.">
        <title>Evolutionary transition to the ectomycorrhizal habit in the genomes of a hyperdiverse lineage of mushroom-forming fungi.</title>
        <authorList>
            <person name="Looney B."/>
            <person name="Miyauchi S."/>
            <person name="Morin E."/>
            <person name="Drula E."/>
            <person name="Courty P.E."/>
            <person name="Kohler A."/>
            <person name="Kuo A."/>
            <person name="LaButti K."/>
            <person name="Pangilinan J."/>
            <person name="Lipzen A."/>
            <person name="Riley R."/>
            <person name="Andreopoulos W."/>
            <person name="He G."/>
            <person name="Johnson J."/>
            <person name="Nolan M."/>
            <person name="Tritt A."/>
            <person name="Barry K.W."/>
            <person name="Grigoriev I.V."/>
            <person name="Nagy L.G."/>
            <person name="Hibbett D."/>
            <person name="Henrissat B."/>
            <person name="Matheny P.B."/>
            <person name="Labbe J."/>
            <person name="Martin F.M."/>
        </authorList>
    </citation>
    <scope>NUCLEOTIDE SEQUENCE</scope>
    <source>
        <strain evidence="1">HHB10654</strain>
    </source>
</reference>
<evidence type="ECO:0000313" key="1">
    <source>
        <dbReference type="EMBL" id="KAI0056345.1"/>
    </source>
</evidence>
<comment type="caution">
    <text evidence="1">The sequence shown here is derived from an EMBL/GenBank/DDBJ whole genome shotgun (WGS) entry which is preliminary data.</text>
</comment>
<name>A0ACB8SIT6_9AGAM</name>
<gene>
    <name evidence="1" type="ORF">BV25DRAFT_1814241</name>
</gene>
<evidence type="ECO:0000313" key="2">
    <source>
        <dbReference type="Proteomes" id="UP000814140"/>
    </source>
</evidence>
<organism evidence="1 2">
    <name type="scientific">Artomyces pyxidatus</name>
    <dbReference type="NCBI Taxonomy" id="48021"/>
    <lineage>
        <taxon>Eukaryota</taxon>
        <taxon>Fungi</taxon>
        <taxon>Dikarya</taxon>
        <taxon>Basidiomycota</taxon>
        <taxon>Agaricomycotina</taxon>
        <taxon>Agaricomycetes</taxon>
        <taxon>Russulales</taxon>
        <taxon>Auriscalpiaceae</taxon>
        <taxon>Artomyces</taxon>
    </lineage>
</organism>